<dbReference type="EC" id="2.7.2.8" evidence="2"/>
<keyword evidence="3" id="KW-0055">Arginine biosynthesis</keyword>
<dbReference type="FunFam" id="2.60.40.420:FF:000003">
    <property type="entry name" value="Blue copper"/>
    <property type="match status" value="1"/>
</dbReference>
<dbReference type="InterPro" id="IPR041727">
    <property type="entry name" value="NAGK-C"/>
</dbReference>
<feature type="compositionally biased region" description="Basic residues" evidence="11">
    <location>
        <begin position="166"/>
        <end position="176"/>
    </location>
</feature>
<keyword evidence="9" id="KW-0067">ATP-binding</keyword>
<feature type="region of interest" description="Disordered" evidence="11">
    <location>
        <begin position="126"/>
        <end position="176"/>
    </location>
</feature>
<dbReference type="CDD" id="cd04216">
    <property type="entry name" value="Phytocyanin"/>
    <property type="match status" value="1"/>
</dbReference>
<feature type="compositionally biased region" description="Low complexity" evidence="11">
    <location>
        <begin position="126"/>
        <end position="136"/>
    </location>
</feature>
<dbReference type="GO" id="GO:0006526">
    <property type="term" value="P:L-arginine biosynthetic process"/>
    <property type="evidence" value="ECO:0007669"/>
    <property type="project" value="UniProtKB-KW"/>
</dbReference>
<gene>
    <name evidence="14" type="ORF">GUJ93_ZPchr0004g39811</name>
</gene>
<evidence type="ECO:0000256" key="4">
    <source>
        <dbReference type="ARBA" id="ARBA00022605"/>
    </source>
</evidence>
<comment type="pathway">
    <text evidence="1">Amino-acid biosynthesis; L-arginine biosynthesis; N(2)-acetyl-L-ornithine from L-glutamate: step 2/4.</text>
</comment>
<keyword evidence="5" id="KW-0808">Transferase</keyword>
<proteinExistence type="predicted"/>
<evidence type="ECO:0000256" key="10">
    <source>
        <dbReference type="ARBA" id="ARBA00023180"/>
    </source>
</evidence>
<dbReference type="OrthoDB" id="438291at2759"/>
<protein>
    <recommendedName>
        <fullName evidence="2">acetylglutamate kinase</fullName>
        <ecNumber evidence="2">2.7.2.8</ecNumber>
    </recommendedName>
</protein>
<dbReference type="GO" id="GO:0003991">
    <property type="term" value="F:acetylglutamate kinase activity"/>
    <property type="evidence" value="ECO:0007669"/>
    <property type="project" value="UniProtKB-EC"/>
</dbReference>
<keyword evidence="10" id="KW-0325">Glycoprotein</keyword>
<evidence type="ECO:0000313" key="14">
    <source>
        <dbReference type="EMBL" id="KAG8065584.1"/>
    </source>
</evidence>
<keyword evidence="7" id="KW-0547">Nucleotide-binding</keyword>
<keyword evidence="4" id="KW-0028">Amino-acid biosynthesis</keyword>
<organism evidence="14 15">
    <name type="scientific">Zizania palustris</name>
    <name type="common">Northern wild rice</name>
    <dbReference type="NCBI Taxonomy" id="103762"/>
    <lineage>
        <taxon>Eukaryota</taxon>
        <taxon>Viridiplantae</taxon>
        <taxon>Streptophyta</taxon>
        <taxon>Embryophyta</taxon>
        <taxon>Tracheophyta</taxon>
        <taxon>Spermatophyta</taxon>
        <taxon>Magnoliopsida</taxon>
        <taxon>Liliopsida</taxon>
        <taxon>Poales</taxon>
        <taxon>Poaceae</taxon>
        <taxon>BOP clade</taxon>
        <taxon>Oryzoideae</taxon>
        <taxon>Oryzeae</taxon>
        <taxon>Zizaniinae</taxon>
        <taxon>Zizania</taxon>
    </lineage>
</organism>
<evidence type="ECO:0000256" key="6">
    <source>
        <dbReference type="ARBA" id="ARBA00022723"/>
    </source>
</evidence>
<dbReference type="GO" id="GO:0005524">
    <property type="term" value="F:ATP binding"/>
    <property type="evidence" value="ECO:0007669"/>
    <property type="project" value="UniProtKB-KW"/>
</dbReference>
<evidence type="ECO:0000256" key="2">
    <source>
        <dbReference type="ARBA" id="ARBA00013065"/>
    </source>
</evidence>
<dbReference type="GO" id="GO:0046872">
    <property type="term" value="F:metal ion binding"/>
    <property type="evidence" value="ECO:0007669"/>
    <property type="project" value="UniProtKB-KW"/>
</dbReference>
<evidence type="ECO:0000256" key="12">
    <source>
        <dbReference type="SAM" id="SignalP"/>
    </source>
</evidence>
<dbReference type="PANTHER" id="PTHR23342:SF19">
    <property type="entry name" value="N-ACETYL GLUTAMATE KINASE 2"/>
    <property type="match status" value="1"/>
</dbReference>
<evidence type="ECO:0000313" key="15">
    <source>
        <dbReference type="Proteomes" id="UP000729402"/>
    </source>
</evidence>
<dbReference type="Proteomes" id="UP000729402">
    <property type="component" value="Unassembled WGS sequence"/>
</dbReference>
<evidence type="ECO:0000256" key="11">
    <source>
        <dbReference type="SAM" id="MobiDB-lite"/>
    </source>
</evidence>
<name>A0A8J5VZ44_ZIZPA</name>
<feature type="signal peptide" evidence="12">
    <location>
        <begin position="1"/>
        <end position="23"/>
    </location>
</feature>
<dbReference type="FunFam" id="3.40.1160.10:FF:000004">
    <property type="entry name" value="Acetylglutamate kinase"/>
    <property type="match status" value="1"/>
</dbReference>
<feature type="chain" id="PRO_5035259763" description="acetylglutamate kinase" evidence="12">
    <location>
        <begin position="24"/>
        <end position="441"/>
    </location>
</feature>
<evidence type="ECO:0000256" key="3">
    <source>
        <dbReference type="ARBA" id="ARBA00022571"/>
    </source>
</evidence>
<dbReference type="InterPro" id="IPR001048">
    <property type="entry name" value="Asp/Glu/Uridylate_kinase"/>
</dbReference>
<dbReference type="AlphaFoldDB" id="A0A8J5VZ44"/>
<sequence>MACLLSGVLVAVLLVAAAVPASAKDYTVGDSSGWAPGVDYNAWAKGKTFNIGDTLLFQDNDGVHSVAEVSAADHSSCSARNPLRSYKDATTIITLTKPGTRYFICGTAGHCASGMKLTVKVASLSGTSSGDGSGSSHAARPAKPSSPGEEAPSDDDAARLPQGPPGRRRRQGPRRTRAVPLFGNLGYLRVCFSNNHGGVSTYGRGRRGLRVSAASLAPAQPAAPALSRVDVLSEALPFIQRFKGKTVVVKYGGAAMKSPDLQSSVIRDLVLLSCVGLRPVLVHGGGPEINSWLGRVGVEPQFRNGLRVTDALTMEVVEMVLVGKVNKQLVSLISLAGATAVGLCGKDARLLTVRPSPDAAALGFVGEVTRVDPSVLHSIIESGHIPVIATVAADETGQAYNINAADRHDPGSLVKEIDGCVPHSLLLEILTDEGTGTMITG</sequence>
<dbReference type="PROSITE" id="PS51485">
    <property type="entry name" value="PHYTOCYANIN"/>
    <property type="match status" value="1"/>
</dbReference>
<evidence type="ECO:0000256" key="1">
    <source>
        <dbReference type="ARBA" id="ARBA00004828"/>
    </source>
</evidence>
<keyword evidence="12" id="KW-0732">Signal</keyword>
<reference evidence="14" key="2">
    <citation type="submission" date="2021-02" db="EMBL/GenBank/DDBJ databases">
        <authorList>
            <person name="Kimball J.A."/>
            <person name="Haas M.W."/>
            <person name="Macchietto M."/>
            <person name="Kono T."/>
            <person name="Duquette J."/>
            <person name="Shao M."/>
        </authorList>
    </citation>
    <scope>NUCLEOTIDE SEQUENCE</scope>
    <source>
        <tissue evidence="14">Fresh leaf tissue</tissue>
    </source>
</reference>
<keyword evidence="15" id="KW-1185">Reference proteome</keyword>
<dbReference type="EMBL" id="JAAALK010000285">
    <property type="protein sequence ID" value="KAG8065584.1"/>
    <property type="molecule type" value="Genomic_DNA"/>
</dbReference>
<evidence type="ECO:0000256" key="9">
    <source>
        <dbReference type="ARBA" id="ARBA00022840"/>
    </source>
</evidence>
<dbReference type="InterPro" id="IPR003245">
    <property type="entry name" value="Phytocyanin_dom"/>
</dbReference>
<dbReference type="PANTHER" id="PTHR23342">
    <property type="entry name" value="N-ACETYLGLUTAMATE SYNTHASE"/>
    <property type="match status" value="1"/>
</dbReference>
<dbReference type="GO" id="GO:0009055">
    <property type="term" value="F:electron transfer activity"/>
    <property type="evidence" value="ECO:0007669"/>
    <property type="project" value="InterPro"/>
</dbReference>
<dbReference type="InterPro" id="IPR004662">
    <property type="entry name" value="AcgluKinase_fam"/>
</dbReference>
<evidence type="ECO:0000256" key="5">
    <source>
        <dbReference type="ARBA" id="ARBA00022679"/>
    </source>
</evidence>
<evidence type="ECO:0000256" key="7">
    <source>
        <dbReference type="ARBA" id="ARBA00022741"/>
    </source>
</evidence>
<keyword evidence="6" id="KW-0479">Metal-binding</keyword>
<comment type="caution">
    <text evidence="14">The sequence shown here is derived from an EMBL/GenBank/DDBJ whole genome shotgun (WGS) entry which is preliminary data.</text>
</comment>
<keyword evidence="8" id="KW-0418">Kinase</keyword>
<evidence type="ECO:0000259" key="13">
    <source>
        <dbReference type="PROSITE" id="PS51485"/>
    </source>
</evidence>
<dbReference type="GO" id="GO:0009534">
    <property type="term" value="C:chloroplast thylakoid"/>
    <property type="evidence" value="ECO:0007669"/>
    <property type="project" value="TreeGrafter"/>
</dbReference>
<reference evidence="14" key="1">
    <citation type="journal article" date="2021" name="bioRxiv">
        <title>Whole Genome Assembly and Annotation of Northern Wild Rice, Zizania palustris L., Supports a Whole Genome Duplication in the Zizania Genus.</title>
        <authorList>
            <person name="Haas M."/>
            <person name="Kono T."/>
            <person name="Macchietto M."/>
            <person name="Millas R."/>
            <person name="McGilp L."/>
            <person name="Shao M."/>
            <person name="Duquette J."/>
            <person name="Hirsch C.N."/>
            <person name="Kimball J."/>
        </authorList>
    </citation>
    <scope>NUCLEOTIDE SEQUENCE</scope>
    <source>
        <tissue evidence="14">Fresh leaf tissue</tissue>
    </source>
</reference>
<dbReference type="Pfam" id="PF00696">
    <property type="entry name" value="AA_kinase"/>
    <property type="match status" value="1"/>
</dbReference>
<accession>A0A8J5VZ44</accession>
<evidence type="ECO:0000256" key="8">
    <source>
        <dbReference type="ARBA" id="ARBA00022777"/>
    </source>
</evidence>
<dbReference type="Pfam" id="PF02298">
    <property type="entry name" value="Cu_bind_like"/>
    <property type="match status" value="1"/>
</dbReference>
<feature type="domain" description="Phytocyanin" evidence="13">
    <location>
        <begin position="24"/>
        <end position="123"/>
    </location>
</feature>
<dbReference type="CDD" id="cd04250">
    <property type="entry name" value="AAK_NAGK-C"/>
    <property type="match status" value="1"/>
</dbReference>
<dbReference type="NCBIfam" id="TIGR00761">
    <property type="entry name" value="argB"/>
    <property type="match status" value="1"/>
</dbReference>